<comment type="caution">
    <text evidence="1">The sequence shown here is derived from an EMBL/GenBank/DDBJ whole genome shotgun (WGS) entry which is preliminary data.</text>
</comment>
<dbReference type="PATRIC" id="fig|1121307.3.peg.178"/>
<evidence type="ECO:0000313" key="1">
    <source>
        <dbReference type="EMBL" id="KMT22729.1"/>
    </source>
</evidence>
<keyword evidence="2" id="KW-1185">Reference proteome</keyword>
<name>A0A0J8DER9_CLOCY</name>
<organism evidence="1 2">
    <name type="scientific">Clostridium cylindrosporum DSM 605</name>
    <dbReference type="NCBI Taxonomy" id="1121307"/>
    <lineage>
        <taxon>Bacteria</taxon>
        <taxon>Bacillati</taxon>
        <taxon>Bacillota</taxon>
        <taxon>Clostridia</taxon>
        <taxon>Eubacteriales</taxon>
        <taxon>Clostridiaceae</taxon>
        <taxon>Clostridium</taxon>
    </lineage>
</organism>
<evidence type="ECO:0000313" key="2">
    <source>
        <dbReference type="Proteomes" id="UP000036756"/>
    </source>
</evidence>
<gene>
    <name evidence="1" type="ORF">CLCY_11c00630</name>
</gene>
<dbReference type="RefSeq" id="WP_200899961.1">
    <property type="nucleotide sequence ID" value="NZ_LFVU01000005.1"/>
</dbReference>
<reference evidence="1 2" key="1">
    <citation type="submission" date="2015-06" db="EMBL/GenBank/DDBJ databases">
        <title>Draft genome sequence of the purine-degrading Clostridium cylindrosporum HC-1 (DSM 605).</title>
        <authorList>
            <person name="Poehlein A."/>
            <person name="Schiel-Bengelsdorf B."/>
            <person name="Bengelsdorf F."/>
            <person name="Daniel R."/>
            <person name="Duerre P."/>
        </authorList>
    </citation>
    <scope>NUCLEOTIDE SEQUENCE [LARGE SCALE GENOMIC DNA]</scope>
    <source>
        <strain evidence="1 2">DSM 605</strain>
    </source>
</reference>
<dbReference type="Proteomes" id="UP000036756">
    <property type="component" value="Unassembled WGS sequence"/>
</dbReference>
<proteinExistence type="predicted"/>
<protein>
    <submittedName>
        <fullName evidence="1">Uncharacterized protein</fullName>
    </submittedName>
</protein>
<accession>A0A0J8DER9</accession>
<dbReference type="AlphaFoldDB" id="A0A0J8DER9"/>
<sequence length="54" mass="6616">MDIIKRTVEQFYYGFYFSWGFYFSAGFEFCKNLNNLLNEFDVYKLSENRFSLLV</sequence>
<dbReference type="EMBL" id="LFVU01000005">
    <property type="protein sequence ID" value="KMT22729.1"/>
    <property type="molecule type" value="Genomic_DNA"/>
</dbReference>